<dbReference type="VEuPathDB" id="FungiDB:MAN_09182"/>
<dbReference type="InterPro" id="IPR002575">
    <property type="entry name" value="Aminoglycoside_PTrfase"/>
</dbReference>
<dbReference type="Gene3D" id="3.90.1200.10">
    <property type="match status" value="1"/>
</dbReference>
<dbReference type="SUPFAM" id="SSF56112">
    <property type="entry name" value="Protein kinase-like (PK-like)"/>
    <property type="match status" value="1"/>
</dbReference>
<keyword evidence="3" id="KW-1185">Reference proteome</keyword>
<protein>
    <submittedName>
        <fullName evidence="2">Protein kinase-like domain protein</fullName>
    </submittedName>
</protein>
<dbReference type="Proteomes" id="UP000031186">
    <property type="component" value="Unassembled WGS sequence"/>
</dbReference>
<proteinExistence type="predicted"/>
<evidence type="ECO:0000313" key="3">
    <source>
        <dbReference type="Proteomes" id="UP000031186"/>
    </source>
</evidence>
<reference evidence="2 3" key="1">
    <citation type="journal article" date="2014" name="Proc. Natl. Acad. Sci. U.S.A.">
        <title>Trajectory and genomic determinants of fungal-pathogen speciation and host adaptation.</title>
        <authorList>
            <person name="Hu X."/>
            <person name="Xiao G."/>
            <person name="Zheng P."/>
            <person name="Shang Y."/>
            <person name="Su Y."/>
            <person name="Zhang X."/>
            <person name="Liu X."/>
            <person name="Zhan S."/>
            <person name="St Leger R.J."/>
            <person name="Wang C."/>
        </authorList>
    </citation>
    <scope>NUCLEOTIDE SEQUENCE [LARGE SCALE GENOMIC DNA]</scope>
    <source>
        <strain evidence="2 3">ARSEF 549</strain>
    </source>
</reference>
<dbReference type="Pfam" id="PF01636">
    <property type="entry name" value="APH"/>
    <property type="match status" value="1"/>
</dbReference>
<feature type="non-terminal residue" evidence="2">
    <location>
        <position position="1"/>
    </location>
</feature>
<accession>A0A0B4F0P2</accession>
<dbReference type="AlphaFoldDB" id="A0A0B4F0P2"/>
<dbReference type="InterPro" id="IPR011009">
    <property type="entry name" value="Kinase-like_dom_sf"/>
</dbReference>
<dbReference type="PANTHER" id="PTHR21310">
    <property type="entry name" value="AMINOGLYCOSIDE PHOSPHOTRANSFERASE-RELATED-RELATED"/>
    <property type="match status" value="1"/>
</dbReference>
<organism evidence="2 3">
    <name type="scientific">Metarhizium anisopliae (strain ARSEF 549)</name>
    <dbReference type="NCBI Taxonomy" id="3151832"/>
    <lineage>
        <taxon>Eukaryota</taxon>
        <taxon>Fungi</taxon>
        <taxon>Dikarya</taxon>
        <taxon>Ascomycota</taxon>
        <taxon>Pezizomycotina</taxon>
        <taxon>Sordariomycetes</taxon>
        <taxon>Hypocreomycetidae</taxon>
        <taxon>Hypocreales</taxon>
        <taxon>Clavicipitaceae</taxon>
        <taxon>Metarhizium</taxon>
    </lineage>
</organism>
<sequence length="260" mass="30185">MVSNQDMNKHREPGCTGITPDKKYYEVGNSFIKRTLRRHEWMTTAANWTPSASLPQRWKTDAAILLYLREKTNIPLPRLQHTFEDDGAFYFSTELVPGVNMSQLSEEQKELVSKELLEHMATLKSLRSDTPGVPGQTLLCAPNRIHSRFWKHHSCWQPKPGMDKGSYVFCHNDLGQHNVIVDPETLKINAIIDWEYGGFWPEWFEQPYWKRKGPSAPCGDEEDDRERCREWLLGHCVEVEMQHLPSLKENLGELYSSLPM</sequence>
<name>A0A0B4F0P2_METAF</name>
<gene>
    <name evidence="2" type="ORF">MAN_09182</name>
</gene>
<dbReference type="HOGENOM" id="CLU_069864_1_0_1"/>
<dbReference type="CDD" id="cd05120">
    <property type="entry name" value="APH_ChoK_like"/>
    <property type="match status" value="1"/>
</dbReference>
<evidence type="ECO:0000313" key="2">
    <source>
        <dbReference type="EMBL" id="KID61417.1"/>
    </source>
</evidence>
<dbReference type="InterPro" id="IPR051678">
    <property type="entry name" value="AGP_Transferase"/>
</dbReference>
<evidence type="ECO:0000259" key="1">
    <source>
        <dbReference type="Pfam" id="PF01636"/>
    </source>
</evidence>
<feature type="domain" description="Aminoglycoside phosphotransferase" evidence="1">
    <location>
        <begin position="82"/>
        <end position="198"/>
    </location>
</feature>
<dbReference type="EMBL" id="AZNF01000015">
    <property type="protein sequence ID" value="KID61417.1"/>
    <property type="molecule type" value="Genomic_DNA"/>
</dbReference>
<dbReference type="PANTHER" id="PTHR21310:SF15">
    <property type="entry name" value="AMINOGLYCOSIDE PHOSPHOTRANSFERASE DOMAIN-CONTAINING PROTEIN"/>
    <property type="match status" value="1"/>
</dbReference>
<comment type="caution">
    <text evidence="2">The sequence shown here is derived from an EMBL/GenBank/DDBJ whole genome shotgun (WGS) entry which is preliminary data.</text>
</comment>